<evidence type="ECO:0000313" key="3">
    <source>
        <dbReference type="EMBL" id="RNF31904.1"/>
    </source>
</evidence>
<sequence length="209" mass="22246">MYVMHMALNFGDPVSLQRGNRRIVIGVAVSIAVHALFLLAYRNTTFKTMEIGPAEPTVLSVMIVPPAPPPPPPEPEIARPAAPAPSAPSVPTAARATRPAPPQAVIAVPESASAAPDPFVVQQEETVDPAPKFDMNAARETARANAHLRDPSKEGTALAQFPEPALQTESKLARGIRQAKRPDCKDGLPGGLLAPIYLLMEKKDSGCKW</sequence>
<feature type="compositionally biased region" description="Low complexity" evidence="1">
    <location>
        <begin position="89"/>
        <end position="98"/>
    </location>
</feature>
<evidence type="ECO:0000256" key="2">
    <source>
        <dbReference type="SAM" id="Phobius"/>
    </source>
</evidence>
<keyword evidence="2" id="KW-0472">Membrane</keyword>
<feature type="region of interest" description="Disordered" evidence="1">
    <location>
        <begin position="69"/>
        <end position="101"/>
    </location>
</feature>
<name>A0A422QPF0_9BURK</name>
<feature type="transmembrane region" description="Helical" evidence="2">
    <location>
        <begin position="23"/>
        <end position="41"/>
    </location>
</feature>
<keyword evidence="4" id="KW-1185">Reference proteome</keyword>
<keyword evidence="2" id="KW-1133">Transmembrane helix</keyword>
<reference evidence="3" key="1">
    <citation type="submission" date="2014-10" db="EMBL/GenBank/DDBJ databases">
        <title>Massilia sp. genome.</title>
        <authorList>
            <person name="Xu B."/>
            <person name="Dai L."/>
            <person name="Huang Z."/>
        </authorList>
    </citation>
    <scope>NUCLEOTIDE SEQUENCE [LARGE SCALE GENOMIC DNA]</scope>
    <source>
        <strain evidence="3">CFS-1</strain>
    </source>
</reference>
<gene>
    <name evidence="3" type="ORF">NM04_04885</name>
</gene>
<dbReference type="AlphaFoldDB" id="A0A422QPF0"/>
<evidence type="ECO:0000313" key="4">
    <source>
        <dbReference type="Proteomes" id="UP000283254"/>
    </source>
</evidence>
<organism evidence="3 4">
    <name type="scientific">Massilia aurea</name>
    <dbReference type="NCBI Taxonomy" id="373040"/>
    <lineage>
        <taxon>Bacteria</taxon>
        <taxon>Pseudomonadati</taxon>
        <taxon>Pseudomonadota</taxon>
        <taxon>Betaproteobacteria</taxon>
        <taxon>Burkholderiales</taxon>
        <taxon>Oxalobacteraceae</taxon>
        <taxon>Telluria group</taxon>
        <taxon>Massilia</taxon>
    </lineage>
</organism>
<keyword evidence="2" id="KW-0812">Transmembrane</keyword>
<protein>
    <submittedName>
        <fullName evidence="3">Uncharacterized protein</fullName>
    </submittedName>
</protein>
<accession>A0A422QPF0</accession>
<comment type="caution">
    <text evidence="3">The sequence shown here is derived from an EMBL/GenBank/DDBJ whole genome shotgun (WGS) entry which is preliminary data.</text>
</comment>
<evidence type="ECO:0000256" key="1">
    <source>
        <dbReference type="SAM" id="MobiDB-lite"/>
    </source>
</evidence>
<proteinExistence type="predicted"/>
<dbReference type="EMBL" id="JSAB01000042">
    <property type="protein sequence ID" value="RNF31904.1"/>
    <property type="molecule type" value="Genomic_DNA"/>
</dbReference>
<dbReference type="Proteomes" id="UP000283254">
    <property type="component" value="Unassembled WGS sequence"/>
</dbReference>